<keyword evidence="3" id="KW-1185">Reference proteome</keyword>
<sequence>MSTATLTRFLLLQQAASSALGASFCSEKRETANSVSRELIPAPFSKNSRTWTLQGFRWRGRIFGAEIVKLMCVMLRLKVVLTVGVK</sequence>
<evidence type="ECO:0000313" key="2">
    <source>
        <dbReference type="EMBL" id="QCE05816.1"/>
    </source>
</evidence>
<evidence type="ECO:0000313" key="3">
    <source>
        <dbReference type="Proteomes" id="UP000501690"/>
    </source>
</evidence>
<feature type="signal peptide" evidence="1">
    <location>
        <begin position="1"/>
        <end position="21"/>
    </location>
</feature>
<reference evidence="2 3" key="1">
    <citation type="submission" date="2019-04" db="EMBL/GenBank/DDBJ databases">
        <title>An improved genome assembly and genetic linkage map for asparagus bean, Vigna unguiculata ssp. sesquipedialis.</title>
        <authorList>
            <person name="Xia Q."/>
            <person name="Zhang R."/>
            <person name="Dong Y."/>
        </authorList>
    </citation>
    <scope>NUCLEOTIDE SEQUENCE [LARGE SCALE GENOMIC DNA]</scope>
    <source>
        <tissue evidence="2">Leaf</tissue>
    </source>
</reference>
<dbReference type="Proteomes" id="UP000501690">
    <property type="component" value="Linkage Group LG9"/>
</dbReference>
<dbReference type="AlphaFoldDB" id="A0A4D6MWG7"/>
<evidence type="ECO:0000256" key="1">
    <source>
        <dbReference type="SAM" id="SignalP"/>
    </source>
</evidence>
<evidence type="ECO:0008006" key="4">
    <source>
        <dbReference type="Google" id="ProtNLM"/>
    </source>
</evidence>
<accession>A0A4D6MWG7</accession>
<name>A0A4D6MWG7_VIGUN</name>
<feature type="chain" id="PRO_5020024748" description="Secreted protein" evidence="1">
    <location>
        <begin position="22"/>
        <end position="86"/>
    </location>
</feature>
<dbReference type="EMBL" id="CP039353">
    <property type="protein sequence ID" value="QCE05816.1"/>
    <property type="molecule type" value="Genomic_DNA"/>
</dbReference>
<keyword evidence="1" id="KW-0732">Signal</keyword>
<proteinExistence type="predicted"/>
<gene>
    <name evidence="2" type="ORF">DEO72_LG9g822</name>
</gene>
<protein>
    <recommendedName>
        <fullName evidence="4">Secreted protein</fullName>
    </recommendedName>
</protein>
<organism evidence="2 3">
    <name type="scientific">Vigna unguiculata</name>
    <name type="common">Cowpea</name>
    <dbReference type="NCBI Taxonomy" id="3917"/>
    <lineage>
        <taxon>Eukaryota</taxon>
        <taxon>Viridiplantae</taxon>
        <taxon>Streptophyta</taxon>
        <taxon>Embryophyta</taxon>
        <taxon>Tracheophyta</taxon>
        <taxon>Spermatophyta</taxon>
        <taxon>Magnoliopsida</taxon>
        <taxon>eudicotyledons</taxon>
        <taxon>Gunneridae</taxon>
        <taxon>Pentapetalae</taxon>
        <taxon>rosids</taxon>
        <taxon>fabids</taxon>
        <taxon>Fabales</taxon>
        <taxon>Fabaceae</taxon>
        <taxon>Papilionoideae</taxon>
        <taxon>50 kb inversion clade</taxon>
        <taxon>NPAAA clade</taxon>
        <taxon>indigoferoid/millettioid clade</taxon>
        <taxon>Phaseoleae</taxon>
        <taxon>Vigna</taxon>
    </lineage>
</organism>